<feature type="non-terminal residue" evidence="1">
    <location>
        <position position="1"/>
    </location>
</feature>
<feature type="non-terminal residue" evidence="1">
    <location>
        <position position="104"/>
    </location>
</feature>
<sequence length="104" mass="12301">HLYLSYSHSRTHHLACSWLRLHQPYQLRQQSATPWKISRARILTRSSNQDRRSAGERCPRRSEMPSSSATPRIGRQIDHPSITPKTVRPARWTKSRQRLMNWTT</sequence>
<accession>A0ACC3DL55</accession>
<reference evidence="1" key="1">
    <citation type="submission" date="2024-09" db="EMBL/GenBank/DDBJ databases">
        <title>Black Yeasts Isolated from many extreme environments.</title>
        <authorList>
            <person name="Coleine C."/>
            <person name="Stajich J.E."/>
            <person name="Selbmann L."/>
        </authorList>
    </citation>
    <scope>NUCLEOTIDE SEQUENCE</scope>
    <source>
        <strain evidence="1">CCFEE 5737</strain>
    </source>
</reference>
<evidence type="ECO:0000313" key="2">
    <source>
        <dbReference type="Proteomes" id="UP001186974"/>
    </source>
</evidence>
<comment type="caution">
    <text evidence="1">The sequence shown here is derived from an EMBL/GenBank/DDBJ whole genome shotgun (WGS) entry which is preliminary data.</text>
</comment>
<organism evidence="1 2">
    <name type="scientific">Coniosporium uncinatum</name>
    <dbReference type="NCBI Taxonomy" id="93489"/>
    <lineage>
        <taxon>Eukaryota</taxon>
        <taxon>Fungi</taxon>
        <taxon>Dikarya</taxon>
        <taxon>Ascomycota</taxon>
        <taxon>Pezizomycotina</taxon>
        <taxon>Dothideomycetes</taxon>
        <taxon>Dothideomycetes incertae sedis</taxon>
        <taxon>Coniosporium</taxon>
    </lineage>
</organism>
<gene>
    <name evidence="1" type="ORF">LTS18_010269</name>
</gene>
<evidence type="ECO:0000313" key="1">
    <source>
        <dbReference type="EMBL" id="KAK3077437.1"/>
    </source>
</evidence>
<name>A0ACC3DL55_9PEZI</name>
<protein>
    <submittedName>
        <fullName evidence="1">Uncharacterized protein</fullName>
    </submittedName>
</protein>
<keyword evidence="2" id="KW-1185">Reference proteome</keyword>
<dbReference type="EMBL" id="JAWDJW010002853">
    <property type="protein sequence ID" value="KAK3077437.1"/>
    <property type="molecule type" value="Genomic_DNA"/>
</dbReference>
<dbReference type="Proteomes" id="UP001186974">
    <property type="component" value="Unassembled WGS sequence"/>
</dbReference>
<proteinExistence type="predicted"/>